<dbReference type="Proteomes" id="UP000677228">
    <property type="component" value="Unassembled WGS sequence"/>
</dbReference>
<feature type="transmembrane region" description="Helical" evidence="1">
    <location>
        <begin position="7"/>
        <end position="29"/>
    </location>
</feature>
<dbReference type="Proteomes" id="UP000681722">
    <property type="component" value="Unassembled WGS sequence"/>
</dbReference>
<sequence length="178" mass="19075">MKKVPCPIAAIISLMQYLLTFACIGLEIWNVLIDIFRGTMYAGIWCGAAFFIISTTVSCLCCCCCKPSCCEIFSVLANVISVLFAAALIIISIIFLNNLTLCVLPANVCNGTAILSDEINQATGTNFASSIFSASIIHQPITSKILPLRLLVAAGACMAATNIIYIGIFIIRNCCCKK</sequence>
<protein>
    <submittedName>
        <fullName evidence="3">Uncharacterized protein</fullName>
    </submittedName>
</protein>
<dbReference type="EMBL" id="CAJOBA010005705">
    <property type="protein sequence ID" value="CAF3752066.1"/>
    <property type="molecule type" value="Genomic_DNA"/>
</dbReference>
<evidence type="ECO:0000313" key="6">
    <source>
        <dbReference type="Proteomes" id="UP000663829"/>
    </source>
</evidence>
<keyword evidence="1" id="KW-0812">Transmembrane</keyword>
<keyword evidence="1" id="KW-1133">Transmembrane helix</keyword>
<gene>
    <name evidence="3" type="ORF">GPM918_LOCUS23059</name>
    <name evidence="2" type="ORF">OVA965_LOCUS13607</name>
    <name evidence="5" type="ORF">SRO942_LOCUS23058</name>
    <name evidence="4" type="ORF">TMI583_LOCUS13612</name>
</gene>
<evidence type="ECO:0000313" key="5">
    <source>
        <dbReference type="EMBL" id="CAF3952335.1"/>
    </source>
</evidence>
<reference evidence="3" key="1">
    <citation type="submission" date="2021-02" db="EMBL/GenBank/DDBJ databases">
        <authorList>
            <person name="Nowell W R."/>
        </authorList>
    </citation>
    <scope>NUCLEOTIDE SEQUENCE</scope>
</reference>
<keyword evidence="6" id="KW-1185">Reference proteome</keyword>
<feature type="transmembrane region" description="Helical" evidence="1">
    <location>
        <begin position="41"/>
        <end position="63"/>
    </location>
</feature>
<dbReference type="PROSITE" id="PS51257">
    <property type="entry name" value="PROKAR_LIPOPROTEIN"/>
    <property type="match status" value="1"/>
</dbReference>
<keyword evidence="1" id="KW-0472">Membrane</keyword>
<evidence type="ECO:0000313" key="2">
    <source>
        <dbReference type="EMBL" id="CAF0981416.1"/>
    </source>
</evidence>
<feature type="transmembrane region" description="Helical" evidence="1">
    <location>
        <begin position="150"/>
        <end position="171"/>
    </location>
</feature>
<comment type="caution">
    <text evidence="3">The sequence shown here is derived from an EMBL/GenBank/DDBJ whole genome shotgun (WGS) entry which is preliminary data.</text>
</comment>
<accession>A0A814VH25</accession>
<name>A0A814VH25_9BILA</name>
<dbReference type="EMBL" id="CAJOBC010008096">
    <property type="protein sequence ID" value="CAF3952335.1"/>
    <property type="molecule type" value="Genomic_DNA"/>
</dbReference>
<dbReference type="AlphaFoldDB" id="A0A814VH25"/>
<dbReference type="Proteomes" id="UP000682733">
    <property type="component" value="Unassembled WGS sequence"/>
</dbReference>
<evidence type="ECO:0000256" key="1">
    <source>
        <dbReference type="SAM" id="Phobius"/>
    </source>
</evidence>
<proteinExistence type="predicted"/>
<dbReference type="EMBL" id="CAJNOQ010008095">
    <property type="protein sequence ID" value="CAF1188080.1"/>
    <property type="molecule type" value="Genomic_DNA"/>
</dbReference>
<dbReference type="Proteomes" id="UP000663829">
    <property type="component" value="Unassembled WGS sequence"/>
</dbReference>
<organism evidence="3 6">
    <name type="scientific">Didymodactylos carnosus</name>
    <dbReference type="NCBI Taxonomy" id="1234261"/>
    <lineage>
        <taxon>Eukaryota</taxon>
        <taxon>Metazoa</taxon>
        <taxon>Spiralia</taxon>
        <taxon>Gnathifera</taxon>
        <taxon>Rotifera</taxon>
        <taxon>Eurotatoria</taxon>
        <taxon>Bdelloidea</taxon>
        <taxon>Philodinida</taxon>
        <taxon>Philodinidae</taxon>
        <taxon>Didymodactylos</taxon>
    </lineage>
</organism>
<dbReference type="EMBL" id="CAJNOK010005698">
    <property type="protein sequence ID" value="CAF0981416.1"/>
    <property type="molecule type" value="Genomic_DNA"/>
</dbReference>
<evidence type="ECO:0000313" key="3">
    <source>
        <dbReference type="EMBL" id="CAF1188080.1"/>
    </source>
</evidence>
<evidence type="ECO:0000313" key="4">
    <source>
        <dbReference type="EMBL" id="CAF3752066.1"/>
    </source>
</evidence>
<feature type="transmembrane region" description="Helical" evidence="1">
    <location>
        <begin position="75"/>
        <end position="96"/>
    </location>
</feature>